<evidence type="ECO:0000256" key="2">
    <source>
        <dbReference type="ARBA" id="ARBA00009948"/>
    </source>
</evidence>
<comment type="subcellular location">
    <subcellularLocation>
        <location evidence="8">Cytoplasm</location>
    </subcellularLocation>
</comment>
<dbReference type="GO" id="GO:0009073">
    <property type="term" value="P:aromatic amino acid family biosynthetic process"/>
    <property type="evidence" value="ECO:0007669"/>
    <property type="project" value="UniProtKB-KW"/>
</dbReference>
<dbReference type="InterPro" id="IPR001986">
    <property type="entry name" value="Enolpyruvate_Tfrase_dom"/>
</dbReference>
<feature type="binding site" evidence="8">
    <location>
        <position position="23"/>
    </location>
    <ligand>
        <name>3-phosphoshikimate</name>
        <dbReference type="ChEBI" id="CHEBI:145989"/>
    </ligand>
</feature>
<reference evidence="10 11" key="1">
    <citation type="journal article" date="2017" name="Front. Microbiol.">
        <title>Comparative Genomic Analysis of the Class Epsilonproteobacteria and Proposed Reclassification to Epsilonbacteraeota (phyl. nov.).</title>
        <authorList>
            <person name="Waite D.W."/>
            <person name="Vanwonterghem I."/>
            <person name="Rinke C."/>
            <person name="Parks D.H."/>
            <person name="Zhang Y."/>
            <person name="Takai K."/>
            <person name="Sievert S.M."/>
            <person name="Simon J."/>
            <person name="Campbell B.J."/>
            <person name="Hanson T.E."/>
            <person name="Woyke T."/>
            <person name="Klotz M.G."/>
            <person name="Hugenholtz P."/>
        </authorList>
    </citation>
    <scope>NUCLEOTIDE SEQUENCE [LARGE SCALE GENOMIC DNA]</scope>
    <source>
        <strain evidence="10">UBA11420</strain>
    </source>
</reference>
<feature type="binding site" evidence="8">
    <location>
        <position position="341"/>
    </location>
    <ligand>
        <name>3-phosphoshikimate</name>
        <dbReference type="ChEBI" id="CHEBI:145989"/>
    </ligand>
</feature>
<evidence type="ECO:0000256" key="4">
    <source>
        <dbReference type="ARBA" id="ARBA00022605"/>
    </source>
</evidence>
<dbReference type="STRING" id="366522.GCA_001548055_02078"/>
<feature type="active site" description="Proton acceptor" evidence="8">
    <location>
        <position position="314"/>
    </location>
</feature>
<dbReference type="EMBL" id="DLUG01000192">
    <property type="protein sequence ID" value="DAB35972.1"/>
    <property type="molecule type" value="Genomic_DNA"/>
</dbReference>
<keyword evidence="6 8" id="KW-0057">Aromatic amino acid biosynthesis</keyword>
<feature type="binding site" evidence="8">
    <location>
        <position position="386"/>
    </location>
    <ligand>
        <name>phosphoenolpyruvate</name>
        <dbReference type="ChEBI" id="CHEBI:58702"/>
    </ligand>
</feature>
<dbReference type="CDD" id="cd01556">
    <property type="entry name" value="EPSP_synthase"/>
    <property type="match status" value="1"/>
</dbReference>
<protein>
    <recommendedName>
        <fullName evidence="8">3-phosphoshikimate 1-carboxyvinyltransferase</fullName>
        <ecNumber evidence="8">2.5.1.19</ecNumber>
    </recommendedName>
    <alternativeName>
        <fullName evidence="8">5-enolpyruvylshikimate-3-phosphate synthase</fullName>
        <shortName evidence="8">EPSP synthase</shortName>
        <shortName evidence="8">EPSPS</shortName>
    </alternativeName>
</protein>
<dbReference type="UniPathway" id="UPA00053">
    <property type="reaction ID" value="UER00089"/>
</dbReference>
<keyword evidence="3 8" id="KW-0963">Cytoplasm</keyword>
<accession>A0A2D3W3K6</accession>
<comment type="function">
    <text evidence="8">Catalyzes the transfer of the enolpyruvyl moiety of phosphoenolpyruvate (PEP) to the 5-hydroxyl of shikimate-3-phosphate (S3P) to produce enolpyruvyl shikimate-3-phosphate and inorganic phosphate.</text>
</comment>
<sequence>MKTLHVNPKSLFEFTTEQIASDKSISHRCAIFSLLSDQASVVRNYLRAEDTLCTLAIVQALGAHVETAEDGTLTITPPARINEPAQILDCGNSGTAIRLLMGYLASQEGFFVLYGDQYLCSRPMRRVADPLRSIGAKIDGRSHGNYAPLGIRGEKLKAFRYESKIASAQVKSALILAALQSEDVCIFSEPELSRDHSERMLRGMGARIESEGLHVTIYPQTKPLKPLNLRVPCDPSSGFFFAVAAAISEGSRVVLRNMLLNPTRIEAYKILERMGASVEFIEKESLYESVGDIIVTGKALNGVEVSENISWLIDELPALSIAFAHAKGKSTVKNAQELRVKESDRIASVVKNLRLCGIEVEEFEDGYEVIGGKMHKATINSFGDHRIAMSFAIAGTKVGMEIEDTECINTSFPNFVELLSNIGHVKICE</sequence>
<dbReference type="GO" id="GO:0003866">
    <property type="term" value="F:3-phosphoshikimate 1-carboxyvinyltransferase activity"/>
    <property type="evidence" value="ECO:0007669"/>
    <property type="project" value="UniProtKB-UniRule"/>
</dbReference>
<feature type="binding site" evidence="8">
    <location>
        <position position="345"/>
    </location>
    <ligand>
        <name>phosphoenolpyruvate</name>
        <dbReference type="ChEBI" id="CHEBI:58702"/>
    </ligand>
</feature>
<dbReference type="InterPro" id="IPR036968">
    <property type="entry name" value="Enolpyruvate_Tfrase_sf"/>
</dbReference>
<name>A0A2D3W3K6_9BACT</name>
<comment type="caution">
    <text evidence="8">Lacks conserved residue(s) required for the propagation of feature annotation.</text>
</comment>
<feature type="domain" description="Enolpyruvate transferase" evidence="9">
    <location>
        <begin position="18"/>
        <end position="418"/>
    </location>
</feature>
<dbReference type="PANTHER" id="PTHR21090:SF5">
    <property type="entry name" value="PENTAFUNCTIONAL AROM POLYPEPTIDE"/>
    <property type="match status" value="1"/>
</dbReference>
<feature type="binding site" evidence="8">
    <location>
        <position position="122"/>
    </location>
    <ligand>
        <name>phosphoenolpyruvate</name>
        <dbReference type="ChEBI" id="CHEBI:58702"/>
    </ligand>
</feature>
<feature type="binding site" evidence="8">
    <location>
        <position position="94"/>
    </location>
    <ligand>
        <name>phosphoenolpyruvate</name>
        <dbReference type="ChEBI" id="CHEBI:58702"/>
    </ligand>
</feature>
<evidence type="ECO:0000313" key="11">
    <source>
        <dbReference type="Proteomes" id="UP000231638"/>
    </source>
</evidence>
<dbReference type="Proteomes" id="UP000231638">
    <property type="component" value="Unassembled WGS sequence"/>
</dbReference>
<dbReference type="Gene3D" id="3.65.10.10">
    <property type="entry name" value="Enolpyruvate transferase domain"/>
    <property type="match status" value="2"/>
</dbReference>
<evidence type="ECO:0000256" key="5">
    <source>
        <dbReference type="ARBA" id="ARBA00022679"/>
    </source>
</evidence>
<evidence type="ECO:0000256" key="6">
    <source>
        <dbReference type="ARBA" id="ARBA00023141"/>
    </source>
</evidence>
<dbReference type="GO" id="GO:0009423">
    <property type="term" value="P:chorismate biosynthetic process"/>
    <property type="evidence" value="ECO:0007669"/>
    <property type="project" value="UniProtKB-UniRule"/>
</dbReference>
<dbReference type="GO" id="GO:0008652">
    <property type="term" value="P:amino acid biosynthetic process"/>
    <property type="evidence" value="ECO:0007669"/>
    <property type="project" value="UniProtKB-KW"/>
</dbReference>
<dbReference type="InterPro" id="IPR013792">
    <property type="entry name" value="RNA3'P_cycl/enolpyr_Trfase_a/b"/>
</dbReference>
<feature type="binding site" evidence="8">
    <location>
        <position position="23"/>
    </location>
    <ligand>
        <name>phosphoenolpyruvate</name>
        <dbReference type="ChEBI" id="CHEBI:58702"/>
    </ligand>
</feature>
<evidence type="ECO:0000256" key="8">
    <source>
        <dbReference type="HAMAP-Rule" id="MF_00210"/>
    </source>
</evidence>
<dbReference type="PROSITE" id="PS00885">
    <property type="entry name" value="EPSP_SYNTHASE_2"/>
    <property type="match status" value="1"/>
</dbReference>
<feature type="binding site" evidence="8">
    <location>
        <position position="24"/>
    </location>
    <ligand>
        <name>3-phosphoshikimate</name>
        <dbReference type="ChEBI" id="CHEBI:145989"/>
    </ligand>
</feature>
<feature type="binding site" evidence="8">
    <location>
        <position position="169"/>
    </location>
    <ligand>
        <name>phosphoenolpyruvate</name>
        <dbReference type="ChEBI" id="CHEBI:58702"/>
    </ligand>
</feature>
<evidence type="ECO:0000256" key="3">
    <source>
        <dbReference type="ARBA" id="ARBA00022490"/>
    </source>
</evidence>
<dbReference type="EC" id="2.5.1.19" evidence="8"/>
<dbReference type="PANTHER" id="PTHR21090">
    <property type="entry name" value="AROM/DEHYDROQUINATE SYNTHASE"/>
    <property type="match status" value="1"/>
</dbReference>
<dbReference type="GO" id="GO:0005737">
    <property type="term" value="C:cytoplasm"/>
    <property type="evidence" value="ECO:0007669"/>
    <property type="project" value="UniProtKB-SubCell"/>
</dbReference>
<evidence type="ECO:0000256" key="1">
    <source>
        <dbReference type="ARBA" id="ARBA00004811"/>
    </source>
</evidence>
<dbReference type="PIRSF" id="PIRSF000505">
    <property type="entry name" value="EPSPS"/>
    <property type="match status" value="1"/>
</dbReference>
<feature type="binding site" evidence="8">
    <location>
        <position position="28"/>
    </location>
    <ligand>
        <name>3-phosphoshikimate</name>
        <dbReference type="ChEBI" id="CHEBI:145989"/>
    </ligand>
</feature>
<keyword evidence="4 8" id="KW-0028">Amino-acid biosynthesis</keyword>
<feature type="binding site" evidence="8">
    <location>
        <position position="314"/>
    </location>
    <ligand>
        <name>3-phosphoshikimate</name>
        <dbReference type="ChEBI" id="CHEBI:145989"/>
    </ligand>
</feature>
<dbReference type="NCBIfam" id="TIGR01356">
    <property type="entry name" value="aroA"/>
    <property type="match status" value="1"/>
</dbReference>
<evidence type="ECO:0000313" key="10">
    <source>
        <dbReference type="EMBL" id="DAB35972.1"/>
    </source>
</evidence>
<proteinExistence type="inferred from homology"/>
<dbReference type="HAMAP" id="MF_00210">
    <property type="entry name" value="EPSP_synth"/>
    <property type="match status" value="1"/>
</dbReference>
<feature type="binding site" evidence="8">
    <location>
        <position position="167"/>
    </location>
    <ligand>
        <name>3-phosphoshikimate</name>
        <dbReference type="ChEBI" id="CHEBI:145989"/>
    </ligand>
</feature>
<evidence type="ECO:0000259" key="9">
    <source>
        <dbReference type="Pfam" id="PF00275"/>
    </source>
</evidence>
<dbReference type="Pfam" id="PF00275">
    <property type="entry name" value="EPSP_synthase"/>
    <property type="match status" value="1"/>
</dbReference>
<evidence type="ECO:0000256" key="7">
    <source>
        <dbReference type="ARBA" id="ARBA00044633"/>
    </source>
</evidence>
<dbReference type="PROSITE" id="PS00104">
    <property type="entry name" value="EPSP_SYNTHASE_1"/>
    <property type="match status" value="1"/>
</dbReference>
<gene>
    <name evidence="8 10" type="primary">aroA</name>
    <name evidence="10" type="ORF">CFH80_07370</name>
</gene>
<keyword evidence="5 8" id="KW-0808">Transferase</keyword>
<dbReference type="InterPro" id="IPR023193">
    <property type="entry name" value="EPSP_synthase_CS"/>
</dbReference>
<comment type="catalytic activity">
    <reaction evidence="7">
        <text>3-phosphoshikimate + phosphoenolpyruvate = 5-O-(1-carboxyvinyl)-3-phosphoshikimate + phosphate</text>
        <dbReference type="Rhea" id="RHEA:21256"/>
        <dbReference type="ChEBI" id="CHEBI:43474"/>
        <dbReference type="ChEBI" id="CHEBI:57701"/>
        <dbReference type="ChEBI" id="CHEBI:58702"/>
        <dbReference type="ChEBI" id="CHEBI:145989"/>
        <dbReference type="EC" id="2.5.1.19"/>
    </reaction>
    <physiologicalReaction direction="left-to-right" evidence="7">
        <dbReference type="Rhea" id="RHEA:21257"/>
    </physiologicalReaction>
</comment>
<dbReference type="FunFam" id="3.65.10.10:FF:000005">
    <property type="entry name" value="3-phosphoshikimate 1-carboxyvinyltransferase"/>
    <property type="match status" value="1"/>
</dbReference>
<dbReference type="AlphaFoldDB" id="A0A2D3W3K6"/>
<dbReference type="SUPFAM" id="SSF55205">
    <property type="entry name" value="EPT/RTPC-like"/>
    <property type="match status" value="1"/>
</dbReference>
<comment type="subunit">
    <text evidence="8">Monomer.</text>
</comment>
<dbReference type="InterPro" id="IPR006264">
    <property type="entry name" value="EPSP_synthase"/>
</dbReference>
<feature type="binding site" evidence="8">
    <location>
        <position position="169"/>
    </location>
    <ligand>
        <name>3-phosphoshikimate</name>
        <dbReference type="ChEBI" id="CHEBI:145989"/>
    </ligand>
</feature>
<comment type="caution">
    <text evidence="10">The sequence shown here is derived from an EMBL/GenBank/DDBJ whole genome shotgun (WGS) entry which is preliminary data.</text>
</comment>
<comment type="similarity">
    <text evidence="2 8">Belongs to the EPSP synthase family.</text>
</comment>
<comment type="pathway">
    <text evidence="1 8">Metabolic intermediate biosynthesis; chorismate biosynthesis; chorismate from D-erythrose 4-phosphate and phosphoenolpyruvate: step 6/7.</text>
</comment>
<organism evidence="10 11">
    <name type="scientific">Sulfurospirillum cavolei</name>
    <dbReference type="NCBI Taxonomy" id="366522"/>
    <lineage>
        <taxon>Bacteria</taxon>
        <taxon>Pseudomonadati</taxon>
        <taxon>Campylobacterota</taxon>
        <taxon>Epsilonproteobacteria</taxon>
        <taxon>Campylobacterales</taxon>
        <taxon>Sulfurospirillaceae</taxon>
        <taxon>Sulfurospirillum</taxon>
    </lineage>
</organism>